<dbReference type="InterPro" id="IPR019734">
    <property type="entry name" value="TPR_rpt"/>
</dbReference>
<keyword evidence="2 3" id="KW-0802">TPR repeat</keyword>
<keyword evidence="5" id="KW-1185">Reference proteome</keyword>
<protein>
    <submittedName>
        <fullName evidence="4">Tetratricopeptide repeat protein</fullName>
    </submittedName>
</protein>
<dbReference type="Gene3D" id="1.25.40.10">
    <property type="entry name" value="Tetratricopeptide repeat domain"/>
    <property type="match status" value="3"/>
</dbReference>
<dbReference type="SUPFAM" id="SSF48452">
    <property type="entry name" value="TPR-like"/>
    <property type="match status" value="1"/>
</dbReference>
<dbReference type="PROSITE" id="PS50005">
    <property type="entry name" value="TPR"/>
    <property type="match status" value="2"/>
</dbReference>
<feature type="repeat" description="TPR" evidence="3">
    <location>
        <begin position="239"/>
        <end position="272"/>
    </location>
</feature>
<dbReference type="InterPro" id="IPR011990">
    <property type="entry name" value="TPR-like_helical_dom_sf"/>
</dbReference>
<dbReference type="SMART" id="SM00028">
    <property type="entry name" value="TPR"/>
    <property type="match status" value="3"/>
</dbReference>
<name>A0A6B0TLC1_9RHOB</name>
<dbReference type="PANTHER" id="PTHR14027">
    <property type="entry name" value="RNA POLYMERASE-ASSOCIATED PROTEIN CTR9"/>
    <property type="match status" value="1"/>
</dbReference>
<gene>
    <name evidence="4" type="ORF">GSH16_07705</name>
</gene>
<dbReference type="InterPro" id="IPR031101">
    <property type="entry name" value="Ctr9"/>
</dbReference>
<evidence type="ECO:0000256" key="2">
    <source>
        <dbReference type="ARBA" id="ARBA00022803"/>
    </source>
</evidence>
<organism evidence="4 5">
    <name type="scientific">Oceanomicrobium pacificus</name>
    <dbReference type="NCBI Taxonomy" id="2692916"/>
    <lineage>
        <taxon>Bacteria</taxon>
        <taxon>Pseudomonadati</taxon>
        <taxon>Pseudomonadota</taxon>
        <taxon>Alphaproteobacteria</taxon>
        <taxon>Rhodobacterales</taxon>
        <taxon>Paracoccaceae</taxon>
        <taxon>Oceanomicrobium</taxon>
    </lineage>
</organism>
<sequence>MQAHRFGPAFTGLVGALILAGCTGEITDEKKAELIEEGEFEDLAPSLNEIYLSSADPNEAVIYFKAALEKNPGNLEFTRGYAKSLSRARRDDEATVVYKQLLSSGKANNDDRLAYAEALIRKGDWDTAKATLDSIPPTYETYDRYRLEAIMADRNRDWKKADSFYEIARGLTTRPANILNNWGISNLSRGNYPRAEQLFLESITYDDKLFNPKNNLAIARGQQGNYRLPSVRLTETEEAILLNNLGQLAEQNGDRQEALGLYEEAIDRHPQFFEEAQNNLNRLRGEMSG</sequence>
<dbReference type="GO" id="GO:0000993">
    <property type="term" value="F:RNA polymerase II complex binding"/>
    <property type="evidence" value="ECO:0007669"/>
    <property type="project" value="TreeGrafter"/>
</dbReference>
<dbReference type="RefSeq" id="WP_160853711.1">
    <property type="nucleotide sequence ID" value="NZ_WUWG01000003.1"/>
</dbReference>
<dbReference type="EMBL" id="WUWG01000003">
    <property type="protein sequence ID" value="MXU65330.1"/>
    <property type="molecule type" value="Genomic_DNA"/>
</dbReference>
<dbReference type="Proteomes" id="UP000436016">
    <property type="component" value="Unassembled WGS sequence"/>
</dbReference>
<dbReference type="PANTHER" id="PTHR14027:SF2">
    <property type="entry name" value="RNA POLYMERASE-ASSOCIATED PROTEIN CTR9 HOMOLOG"/>
    <property type="match status" value="1"/>
</dbReference>
<comment type="caution">
    <text evidence="4">The sequence shown here is derived from an EMBL/GenBank/DDBJ whole genome shotgun (WGS) entry which is preliminary data.</text>
</comment>
<dbReference type="Pfam" id="PF07719">
    <property type="entry name" value="TPR_2"/>
    <property type="match status" value="1"/>
</dbReference>
<feature type="repeat" description="TPR" evidence="3">
    <location>
        <begin position="41"/>
        <end position="74"/>
    </location>
</feature>
<accession>A0A6B0TLC1</accession>
<dbReference type="GO" id="GO:0006368">
    <property type="term" value="P:transcription elongation by RNA polymerase II"/>
    <property type="evidence" value="ECO:0007669"/>
    <property type="project" value="TreeGrafter"/>
</dbReference>
<evidence type="ECO:0000256" key="1">
    <source>
        <dbReference type="ARBA" id="ARBA00022737"/>
    </source>
</evidence>
<dbReference type="Pfam" id="PF14559">
    <property type="entry name" value="TPR_19"/>
    <property type="match status" value="1"/>
</dbReference>
<dbReference type="AlphaFoldDB" id="A0A6B0TLC1"/>
<evidence type="ECO:0000256" key="3">
    <source>
        <dbReference type="PROSITE-ProRule" id="PRU00339"/>
    </source>
</evidence>
<evidence type="ECO:0000313" key="5">
    <source>
        <dbReference type="Proteomes" id="UP000436016"/>
    </source>
</evidence>
<dbReference type="GO" id="GO:0006355">
    <property type="term" value="P:regulation of DNA-templated transcription"/>
    <property type="evidence" value="ECO:0007669"/>
    <property type="project" value="InterPro"/>
</dbReference>
<reference evidence="4 5" key="1">
    <citation type="submission" date="2019-12" db="EMBL/GenBank/DDBJ databases">
        <title>Strain KN286 was isolated from seawater, which was collected from Caroline Seamount in the tropical western Pacific.</title>
        <authorList>
            <person name="Wang Q."/>
        </authorList>
    </citation>
    <scope>NUCLEOTIDE SEQUENCE [LARGE SCALE GENOMIC DNA]</scope>
    <source>
        <strain evidence="4 5">KN286</strain>
    </source>
</reference>
<evidence type="ECO:0000313" key="4">
    <source>
        <dbReference type="EMBL" id="MXU65330.1"/>
    </source>
</evidence>
<dbReference type="InterPro" id="IPR013105">
    <property type="entry name" value="TPR_2"/>
</dbReference>
<keyword evidence="1" id="KW-0677">Repeat</keyword>
<proteinExistence type="predicted"/>
<dbReference type="PROSITE" id="PS51257">
    <property type="entry name" value="PROKAR_LIPOPROTEIN"/>
    <property type="match status" value="1"/>
</dbReference>